<dbReference type="PROSITE" id="PS50111">
    <property type="entry name" value="CHEMOTAXIS_TRANSDUC_2"/>
    <property type="match status" value="1"/>
</dbReference>
<dbReference type="RefSeq" id="WP_200260125.1">
    <property type="nucleotide sequence ID" value="NZ_NRSH01000118.1"/>
</dbReference>
<evidence type="ECO:0000313" key="13">
    <source>
        <dbReference type="EMBL" id="MBK1727242.1"/>
    </source>
</evidence>
<evidence type="ECO:0000259" key="12">
    <source>
        <dbReference type="PROSITE" id="PS50111"/>
    </source>
</evidence>
<dbReference type="SUPFAM" id="SSF58104">
    <property type="entry name" value="Methyl-accepting chemotaxis protein (MCP) signaling domain"/>
    <property type="match status" value="1"/>
</dbReference>
<dbReference type="Proteomes" id="UP000738126">
    <property type="component" value="Unassembled WGS sequence"/>
</dbReference>
<evidence type="ECO:0000256" key="1">
    <source>
        <dbReference type="ARBA" id="ARBA00004651"/>
    </source>
</evidence>
<feature type="region of interest" description="Disordered" evidence="11">
    <location>
        <begin position="360"/>
        <end position="387"/>
    </location>
</feature>
<gene>
    <name evidence="13" type="ORF">CKO13_09475</name>
</gene>
<evidence type="ECO:0000256" key="8">
    <source>
        <dbReference type="ARBA" id="ARBA00023224"/>
    </source>
</evidence>
<comment type="caution">
    <text evidence="13">The sequence shown here is derived from an EMBL/GenBank/DDBJ whole genome shotgun (WGS) entry which is preliminary data.</text>
</comment>
<dbReference type="Pfam" id="PF00015">
    <property type="entry name" value="MCPsignal"/>
    <property type="match status" value="1"/>
</dbReference>
<feature type="domain" description="Methyl-accepting transducer" evidence="12">
    <location>
        <begin position="64"/>
        <end position="306"/>
    </location>
</feature>
<evidence type="ECO:0000256" key="2">
    <source>
        <dbReference type="ARBA" id="ARBA00022475"/>
    </source>
</evidence>
<feature type="compositionally biased region" description="Basic and acidic residues" evidence="11">
    <location>
        <begin position="360"/>
        <end position="370"/>
    </location>
</feature>
<keyword evidence="6" id="KW-1133">Transmembrane helix</keyword>
<dbReference type="InterPro" id="IPR004089">
    <property type="entry name" value="MCPsignal_dom"/>
</dbReference>
<evidence type="ECO:0000256" key="5">
    <source>
        <dbReference type="ARBA" id="ARBA00022692"/>
    </source>
</evidence>
<evidence type="ECO:0000313" key="14">
    <source>
        <dbReference type="Proteomes" id="UP000738126"/>
    </source>
</evidence>
<dbReference type="SMART" id="SM00283">
    <property type="entry name" value="MA"/>
    <property type="match status" value="1"/>
</dbReference>
<evidence type="ECO:0000256" key="11">
    <source>
        <dbReference type="SAM" id="MobiDB-lite"/>
    </source>
</evidence>
<dbReference type="Gene3D" id="1.10.287.950">
    <property type="entry name" value="Methyl-accepting chemotaxis protein"/>
    <property type="match status" value="1"/>
</dbReference>
<evidence type="ECO:0000256" key="9">
    <source>
        <dbReference type="PROSITE-ProRule" id="PRU00284"/>
    </source>
</evidence>
<reference evidence="13 14" key="1">
    <citation type="journal article" date="2020" name="Microorganisms">
        <title>Osmotic Adaptation and Compatible Solute Biosynthesis of Phototrophic Bacteria as Revealed from Genome Analyses.</title>
        <authorList>
            <person name="Imhoff J.F."/>
            <person name="Rahn T."/>
            <person name="Kunzel S."/>
            <person name="Keller A."/>
            <person name="Neulinger S.C."/>
        </authorList>
    </citation>
    <scope>NUCLEOTIDE SEQUENCE [LARGE SCALE GENOMIC DNA]</scope>
    <source>
        <strain evidence="13 14">DSM 15116</strain>
    </source>
</reference>
<proteinExistence type="predicted"/>
<keyword evidence="14" id="KW-1185">Reference proteome</keyword>
<comment type="subcellular location">
    <subcellularLocation>
        <location evidence="1">Cell membrane</location>
        <topology evidence="1">Multi-pass membrane protein</topology>
    </subcellularLocation>
</comment>
<name>A0ABS1E7T9_9GAMM</name>
<sequence>PTGATLAAAGVAYAWPAAGPLAVLAGAGVWAFRPAGRAADEAAGAASSEAAELERALRELLSDIDDSLNAEFRSVSSDLEQIRSLVADAIASLNASFNGMDQATDEQERLARTVIEQTSGSSAAEQFGLSEFIRETEDFLNEYVDMVVEMSRSSVKTVERIDELNGEMGRIHELLGDLKEIAGQTDLLALNASIEAARAGEAGRGFAVVAEEVRKLSEKANQFNEQIGEQIDSMSSALHQTRQEVGEMASRDMNATLSAKERISRTMRQLEELDREVEQHVSRISEASTQIDGHVNDAVRALQFEDIVAQLVDSSRASVEGLDSYLEGVRGVLHAIAAEDAHGRRYAERLDEARSRLAERRRSREAERAQQRTVEQGSMAQGDVELF</sequence>
<keyword evidence="2" id="KW-1003">Cell membrane</keyword>
<feature type="coiled-coil region" evidence="10">
    <location>
        <begin position="256"/>
        <end position="290"/>
    </location>
</feature>
<keyword evidence="5" id="KW-0812">Transmembrane</keyword>
<evidence type="ECO:0000256" key="4">
    <source>
        <dbReference type="ARBA" id="ARBA00022500"/>
    </source>
</evidence>
<dbReference type="PANTHER" id="PTHR32089">
    <property type="entry name" value="METHYL-ACCEPTING CHEMOTAXIS PROTEIN MCPB"/>
    <property type="match status" value="1"/>
</dbReference>
<feature type="coiled-coil region" evidence="10">
    <location>
        <begin position="43"/>
        <end position="70"/>
    </location>
</feature>
<evidence type="ECO:0000256" key="10">
    <source>
        <dbReference type="SAM" id="Coils"/>
    </source>
</evidence>
<organism evidence="13 14">
    <name type="scientific">Halorhodospira neutriphila</name>
    <dbReference type="NCBI Taxonomy" id="168379"/>
    <lineage>
        <taxon>Bacteria</taxon>
        <taxon>Pseudomonadati</taxon>
        <taxon>Pseudomonadota</taxon>
        <taxon>Gammaproteobacteria</taxon>
        <taxon>Chromatiales</taxon>
        <taxon>Ectothiorhodospiraceae</taxon>
        <taxon>Halorhodospira</taxon>
    </lineage>
</organism>
<keyword evidence="3" id="KW-0488">Methylation</keyword>
<evidence type="ECO:0000256" key="7">
    <source>
        <dbReference type="ARBA" id="ARBA00023136"/>
    </source>
</evidence>
<keyword evidence="10" id="KW-0175">Coiled coil</keyword>
<evidence type="ECO:0000256" key="6">
    <source>
        <dbReference type="ARBA" id="ARBA00022989"/>
    </source>
</evidence>
<feature type="non-terminal residue" evidence="13">
    <location>
        <position position="1"/>
    </location>
</feature>
<dbReference type="PANTHER" id="PTHR32089:SF39">
    <property type="entry name" value="METHYL-ACCEPTING CHEMOTAXIS PROTEIN HLYB"/>
    <property type="match status" value="1"/>
</dbReference>
<evidence type="ECO:0000256" key="3">
    <source>
        <dbReference type="ARBA" id="ARBA00022481"/>
    </source>
</evidence>
<protein>
    <recommendedName>
        <fullName evidence="12">Methyl-accepting transducer domain-containing protein</fullName>
    </recommendedName>
</protein>
<accession>A0ABS1E7T9</accession>
<keyword evidence="7" id="KW-0472">Membrane</keyword>
<keyword evidence="8 9" id="KW-0807">Transducer</keyword>
<keyword evidence="4" id="KW-0145">Chemotaxis</keyword>
<dbReference type="EMBL" id="NRSH01000118">
    <property type="protein sequence ID" value="MBK1727242.1"/>
    <property type="molecule type" value="Genomic_DNA"/>
</dbReference>